<name>A0A2H1VTU3_SPOFR</name>
<gene>
    <name evidence="1" type="ORF">SFRICE_040550</name>
</gene>
<dbReference type="AlphaFoldDB" id="A0A2H1VTU3"/>
<evidence type="ECO:0000313" key="1">
    <source>
        <dbReference type="EMBL" id="SOQ44237.1"/>
    </source>
</evidence>
<sequence length="69" mass="8408">MIQQTRRTPFRHQCSFLNFVKNLTEPETFPTNVKPWKSVRAFWSYSVRKENSTYFYIIDDPDQYLYSCS</sequence>
<organism evidence="1">
    <name type="scientific">Spodoptera frugiperda</name>
    <name type="common">Fall armyworm</name>
    <dbReference type="NCBI Taxonomy" id="7108"/>
    <lineage>
        <taxon>Eukaryota</taxon>
        <taxon>Metazoa</taxon>
        <taxon>Ecdysozoa</taxon>
        <taxon>Arthropoda</taxon>
        <taxon>Hexapoda</taxon>
        <taxon>Insecta</taxon>
        <taxon>Pterygota</taxon>
        <taxon>Neoptera</taxon>
        <taxon>Endopterygota</taxon>
        <taxon>Lepidoptera</taxon>
        <taxon>Glossata</taxon>
        <taxon>Ditrysia</taxon>
        <taxon>Noctuoidea</taxon>
        <taxon>Noctuidae</taxon>
        <taxon>Amphipyrinae</taxon>
        <taxon>Spodoptera</taxon>
    </lineage>
</organism>
<dbReference type="EMBL" id="ODYU01004402">
    <property type="protein sequence ID" value="SOQ44237.1"/>
    <property type="molecule type" value="Genomic_DNA"/>
</dbReference>
<accession>A0A2H1VTU3</accession>
<proteinExistence type="predicted"/>
<reference evidence="1" key="1">
    <citation type="submission" date="2016-07" db="EMBL/GenBank/DDBJ databases">
        <authorList>
            <person name="Bretaudeau A."/>
        </authorList>
    </citation>
    <scope>NUCLEOTIDE SEQUENCE</scope>
    <source>
        <strain evidence="1">Rice</strain>
        <tissue evidence="1">Whole body</tissue>
    </source>
</reference>
<protein>
    <submittedName>
        <fullName evidence="1">SFRICE_040550</fullName>
    </submittedName>
</protein>